<proteinExistence type="predicted"/>
<dbReference type="GO" id="GO:0002926">
    <property type="term" value="P:tRNA wobble base 5-methoxycarbonylmethyl-2-thiouridinylation"/>
    <property type="evidence" value="ECO:0007669"/>
    <property type="project" value="TreeGrafter"/>
</dbReference>
<evidence type="ECO:0000256" key="2">
    <source>
        <dbReference type="ARBA" id="ARBA00022691"/>
    </source>
</evidence>
<dbReference type="GO" id="GO:0046872">
    <property type="term" value="F:metal ion binding"/>
    <property type="evidence" value="ECO:0007669"/>
    <property type="project" value="UniProtKB-KW"/>
</dbReference>
<evidence type="ECO:0000313" key="8">
    <source>
        <dbReference type="Proteomes" id="UP000527315"/>
    </source>
</evidence>
<reference evidence="8" key="1">
    <citation type="journal article" date="2020" name="bioRxiv">
        <title>A rank-normalized archaeal taxonomy based on genome phylogeny resolves widespread incomplete and uneven classifications.</title>
        <authorList>
            <person name="Rinke C."/>
            <person name="Chuvochina M."/>
            <person name="Mussig A.J."/>
            <person name="Chaumeil P.-A."/>
            <person name="Waite D.W."/>
            <person name="Whitman W.B."/>
            <person name="Parks D.H."/>
            <person name="Hugenholtz P."/>
        </authorList>
    </citation>
    <scope>NUCLEOTIDE SEQUENCE [LARGE SCALE GENOMIC DNA]</scope>
</reference>
<sequence>MKEYLQKEKPDFESLAIKRMDYKASNGKEVFLQMQDSAENLYGFLRLRFPFQPFRKELQGSALVRELHVFGEALALKQRKEGMIQHFGIGKQLLKEAEEIAKAQGFRKISVISGIGVKEYYRKQGYSDSKAFVTKEI</sequence>
<dbReference type="CDD" id="cd04301">
    <property type="entry name" value="NAT_SF"/>
    <property type="match status" value="1"/>
</dbReference>
<dbReference type="PANTHER" id="PTHR11135:SF0">
    <property type="entry name" value="ELONGATOR COMPLEX PROTEIN 3"/>
    <property type="match status" value="1"/>
</dbReference>
<dbReference type="EMBL" id="DUFJ01000108">
    <property type="protein sequence ID" value="HIH33567.1"/>
    <property type="molecule type" value="Genomic_DNA"/>
</dbReference>
<evidence type="ECO:0000313" key="7">
    <source>
        <dbReference type="EMBL" id="HIH33567.1"/>
    </source>
</evidence>
<gene>
    <name evidence="7" type="ORF">HA227_04945</name>
</gene>
<evidence type="ECO:0000259" key="6">
    <source>
        <dbReference type="Pfam" id="PF00583"/>
    </source>
</evidence>
<dbReference type="Gene3D" id="3.40.630.30">
    <property type="match status" value="1"/>
</dbReference>
<dbReference type="AlphaFoldDB" id="A0A7J4KZ04"/>
<dbReference type="Proteomes" id="UP000527315">
    <property type="component" value="Unassembled WGS sequence"/>
</dbReference>
<dbReference type="GO" id="GO:0005737">
    <property type="term" value="C:cytoplasm"/>
    <property type="evidence" value="ECO:0007669"/>
    <property type="project" value="TreeGrafter"/>
</dbReference>
<dbReference type="InterPro" id="IPR016181">
    <property type="entry name" value="Acyl_CoA_acyltransferase"/>
</dbReference>
<feature type="domain" description="N-acetyltransferase" evidence="6">
    <location>
        <begin position="85"/>
        <end position="126"/>
    </location>
</feature>
<keyword evidence="4" id="KW-0408">Iron</keyword>
<keyword evidence="5" id="KW-0411">Iron-sulfur</keyword>
<evidence type="ECO:0000256" key="5">
    <source>
        <dbReference type="ARBA" id="ARBA00023014"/>
    </source>
</evidence>
<evidence type="ECO:0000256" key="1">
    <source>
        <dbReference type="ARBA" id="ARBA00022485"/>
    </source>
</evidence>
<dbReference type="PANTHER" id="PTHR11135">
    <property type="entry name" value="HISTONE ACETYLTRANSFERASE-RELATED"/>
    <property type="match status" value="1"/>
</dbReference>
<keyword evidence="2" id="KW-0949">S-adenosyl-L-methionine</keyword>
<dbReference type="InterPro" id="IPR039661">
    <property type="entry name" value="ELP3"/>
</dbReference>
<evidence type="ECO:0000256" key="4">
    <source>
        <dbReference type="ARBA" id="ARBA00023004"/>
    </source>
</evidence>
<dbReference type="InterPro" id="IPR000182">
    <property type="entry name" value="GNAT_dom"/>
</dbReference>
<name>A0A7J4KZ04_9ARCH</name>
<protein>
    <submittedName>
        <fullName evidence="7">GNAT family N-acetyltransferase</fullName>
    </submittedName>
</protein>
<accession>A0A7J4KZ04</accession>
<keyword evidence="3" id="KW-0479">Metal-binding</keyword>
<dbReference type="Pfam" id="PF00583">
    <property type="entry name" value="Acetyltransf_1"/>
    <property type="match status" value="1"/>
</dbReference>
<keyword evidence="7" id="KW-0808">Transferase</keyword>
<organism evidence="7 8">
    <name type="scientific">Candidatus Iainarchaeum sp</name>
    <dbReference type="NCBI Taxonomy" id="3101447"/>
    <lineage>
        <taxon>Archaea</taxon>
        <taxon>Candidatus Iainarchaeota</taxon>
        <taxon>Candidatus Iainarchaeia</taxon>
        <taxon>Candidatus Iainarchaeales</taxon>
        <taxon>Candidatus Iainarchaeaceae</taxon>
        <taxon>Candidatus Iainarchaeum</taxon>
    </lineage>
</organism>
<dbReference type="GO" id="GO:0051539">
    <property type="term" value="F:4 iron, 4 sulfur cluster binding"/>
    <property type="evidence" value="ECO:0007669"/>
    <property type="project" value="UniProtKB-KW"/>
</dbReference>
<dbReference type="SUPFAM" id="SSF55729">
    <property type="entry name" value="Acyl-CoA N-acyltransferases (Nat)"/>
    <property type="match status" value="1"/>
</dbReference>
<dbReference type="GO" id="GO:0016747">
    <property type="term" value="F:acyltransferase activity, transferring groups other than amino-acyl groups"/>
    <property type="evidence" value="ECO:0007669"/>
    <property type="project" value="InterPro"/>
</dbReference>
<evidence type="ECO:0000256" key="3">
    <source>
        <dbReference type="ARBA" id="ARBA00022723"/>
    </source>
</evidence>
<comment type="caution">
    <text evidence="7">The sequence shown here is derived from an EMBL/GenBank/DDBJ whole genome shotgun (WGS) entry which is preliminary data.</text>
</comment>
<keyword evidence="1" id="KW-0004">4Fe-4S</keyword>